<protein>
    <submittedName>
        <fullName evidence="1">Uncharacterized protein</fullName>
    </submittedName>
</protein>
<dbReference type="Proteomes" id="UP000708208">
    <property type="component" value="Unassembled WGS sequence"/>
</dbReference>
<accession>A0A8J2PJA8</accession>
<proteinExistence type="predicted"/>
<keyword evidence="2" id="KW-1185">Reference proteome</keyword>
<organism evidence="1 2">
    <name type="scientific">Allacma fusca</name>
    <dbReference type="NCBI Taxonomy" id="39272"/>
    <lineage>
        <taxon>Eukaryota</taxon>
        <taxon>Metazoa</taxon>
        <taxon>Ecdysozoa</taxon>
        <taxon>Arthropoda</taxon>
        <taxon>Hexapoda</taxon>
        <taxon>Collembola</taxon>
        <taxon>Symphypleona</taxon>
        <taxon>Sminthuridae</taxon>
        <taxon>Allacma</taxon>
    </lineage>
</organism>
<sequence>MPLSSFYLYAHEKISNIPPVNEIMRCEYDENGSLNAMPIPLIEYMDEKTIGITTVSNKKNNDLHWISGIPVNIRKSNANGFLRKRFKNIKKQQKKTKVPRHEPHGHRFLLQTAQILQVQQIDEGRQ</sequence>
<dbReference type="EMBL" id="CAJVCH010396473">
    <property type="protein sequence ID" value="CAG7817525.1"/>
    <property type="molecule type" value="Genomic_DNA"/>
</dbReference>
<comment type="caution">
    <text evidence="1">The sequence shown here is derived from an EMBL/GenBank/DDBJ whole genome shotgun (WGS) entry which is preliminary data.</text>
</comment>
<gene>
    <name evidence="1" type="ORF">AFUS01_LOCUS28086</name>
</gene>
<name>A0A8J2PJA8_9HEXA</name>
<evidence type="ECO:0000313" key="1">
    <source>
        <dbReference type="EMBL" id="CAG7817525.1"/>
    </source>
</evidence>
<reference evidence="1" key="1">
    <citation type="submission" date="2021-06" db="EMBL/GenBank/DDBJ databases">
        <authorList>
            <person name="Hodson N. C."/>
            <person name="Mongue J. A."/>
            <person name="Jaron S. K."/>
        </authorList>
    </citation>
    <scope>NUCLEOTIDE SEQUENCE</scope>
</reference>
<dbReference type="AlphaFoldDB" id="A0A8J2PJA8"/>
<evidence type="ECO:0000313" key="2">
    <source>
        <dbReference type="Proteomes" id="UP000708208"/>
    </source>
</evidence>